<dbReference type="InterPro" id="IPR050448">
    <property type="entry name" value="OpgB/LTA_synthase_biosynth"/>
</dbReference>
<dbReference type="EMBL" id="JAMXIB010000001">
    <property type="protein sequence ID" value="MCO5723545.1"/>
    <property type="molecule type" value="Genomic_DNA"/>
</dbReference>
<evidence type="ECO:0000256" key="3">
    <source>
        <dbReference type="ARBA" id="ARBA00022692"/>
    </source>
</evidence>
<evidence type="ECO:0000313" key="9">
    <source>
        <dbReference type="EMBL" id="MCO5723545.1"/>
    </source>
</evidence>
<dbReference type="InterPro" id="IPR017850">
    <property type="entry name" value="Alkaline_phosphatase_core_sf"/>
</dbReference>
<feature type="domain" description="Sulfatase N-terminal" evidence="8">
    <location>
        <begin position="233"/>
        <end position="520"/>
    </location>
</feature>
<keyword evidence="3 7" id="KW-0812">Transmembrane</keyword>
<keyword evidence="2" id="KW-1003">Cell membrane</keyword>
<evidence type="ECO:0000256" key="5">
    <source>
        <dbReference type="ARBA" id="ARBA00023136"/>
    </source>
</evidence>
<comment type="caution">
    <text evidence="9">The sequence shown here is derived from an EMBL/GenBank/DDBJ whole genome shotgun (WGS) entry which is preliminary data.</text>
</comment>
<name>A0ABT1AVG2_9FLAO</name>
<feature type="transmembrane region" description="Helical" evidence="7">
    <location>
        <begin position="126"/>
        <end position="147"/>
    </location>
</feature>
<evidence type="ECO:0000256" key="7">
    <source>
        <dbReference type="SAM" id="Phobius"/>
    </source>
</evidence>
<feature type="transmembrane region" description="Helical" evidence="7">
    <location>
        <begin position="21"/>
        <end position="42"/>
    </location>
</feature>
<dbReference type="PANTHER" id="PTHR47371:SF3">
    <property type="entry name" value="PHOSPHOGLYCEROL TRANSFERASE I"/>
    <property type="match status" value="1"/>
</dbReference>
<dbReference type="RefSeq" id="WP_252739919.1">
    <property type="nucleotide sequence ID" value="NZ_JAMXIB010000001.1"/>
</dbReference>
<evidence type="ECO:0000256" key="6">
    <source>
        <dbReference type="SAM" id="MobiDB-lite"/>
    </source>
</evidence>
<gene>
    <name evidence="9" type="ORF">NG653_01670</name>
</gene>
<feature type="region of interest" description="Disordered" evidence="6">
    <location>
        <begin position="763"/>
        <end position="785"/>
    </location>
</feature>
<dbReference type="Gene3D" id="1.25.40.10">
    <property type="entry name" value="Tetratricopeptide repeat domain"/>
    <property type="match status" value="1"/>
</dbReference>
<evidence type="ECO:0000256" key="1">
    <source>
        <dbReference type="ARBA" id="ARBA00004651"/>
    </source>
</evidence>
<feature type="transmembrane region" description="Helical" evidence="7">
    <location>
        <begin position="88"/>
        <end position="106"/>
    </location>
</feature>
<dbReference type="PANTHER" id="PTHR47371">
    <property type="entry name" value="LIPOTEICHOIC ACID SYNTHASE"/>
    <property type="match status" value="1"/>
</dbReference>
<evidence type="ECO:0000256" key="4">
    <source>
        <dbReference type="ARBA" id="ARBA00022989"/>
    </source>
</evidence>
<evidence type="ECO:0000256" key="2">
    <source>
        <dbReference type="ARBA" id="ARBA00022475"/>
    </source>
</evidence>
<proteinExistence type="predicted"/>
<dbReference type="SUPFAM" id="SSF53649">
    <property type="entry name" value="Alkaline phosphatase-like"/>
    <property type="match status" value="1"/>
</dbReference>
<dbReference type="Gene3D" id="3.40.720.10">
    <property type="entry name" value="Alkaline Phosphatase, subunit A"/>
    <property type="match status" value="1"/>
</dbReference>
<keyword evidence="5 7" id="KW-0472">Membrane</keyword>
<dbReference type="Proteomes" id="UP001206312">
    <property type="component" value="Unassembled WGS sequence"/>
</dbReference>
<evidence type="ECO:0000313" key="10">
    <source>
        <dbReference type="Proteomes" id="UP001206312"/>
    </source>
</evidence>
<organism evidence="9 10">
    <name type="scientific">Robiginitalea marina</name>
    <dbReference type="NCBI Taxonomy" id="2954105"/>
    <lineage>
        <taxon>Bacteria</taxon>
        <taxon>Pseudomonadati</taxon>
        <taxon>Bacteroidota</taxon>
        <taxon>Flavobacteriia</taxon>
        <taxon>Flavobacteriales</taxon>
        <taxon>Flavobacteriaceae</taxon>
        <taxon>Robiginitalea</taxon>
    </lineage>
</organism>
<dbReference type="Pfam" id="PF00884">
    <property type="entry name" value="Sulfatase"/>
    <property type="match status" value="1"/>
</dbReference>
<dbReference type="InterPro" id="IPR000917">
    <property type="entry name" value="Sulfatase_N"/>
</dbReference>
<evidence type="ECO:0000259" key="8">
    <source>
        <dbReference type="Pfam" id="PF00884"/>
    </source>
</evidence>
<feature type="transmembrane region" description="Helical" evidence="7">
    <location>
        <begin position="54"/>
        <end position="76"/>
    </location>
</feature>
<accession>A0ABT1AVG2</accession>
<dbReference type="CDD" id="cd16015">
    <property type="entry name" value="LTA_synthase"/>
    <property type="match status" value="1"/>
</dbReference>
<dbReference type="InterPro" id="IPR011990">
    <property type="entry name" value="TPR-like_helical_dom_sf"/>
</dbReference>
<sequence>MEAQLQSRDQKAAGLQGYTRLVLAFFGGLLLLGVYQQIRLYADGVLDSALNANLLMLGIHHLGYASLVALICAFAFNPIENARAGWGMRILGMVFVGLLGVEYLLTEVYLTRFELAGHSGGWQLPRLWALNLFLALLLLGGAFYLFYRWSGRVPQWIGRMYPLTIVLFALFLGTLLSEQRPVNRNKTQFLLWDYSRHVADGEVYRGKDPYPLWSEWNPEDVLGPFLDWPESRPNIMMVFMEGLSSDFVGENAPFKAFMPFADSLRTSGLYWKRYLANARTGVETLPLATGSLPPGETGFMQQEEFPWRLTLFSILKSNGYRTSFQYGGNASLFGWDRFLFQERTDEVTDRKSFGRGYTPQREDGAGNSLGYPDHVLYERYLNTRVPLHNPAFDVFQTLSSRSPYLIPGAERYQSQVDSLLESQTFSRREKRFIRKNREWMAAMRYADDCLRRFILELGKSTKYPNTLIILTGTHHPAGVPSKNPLKQYQVPLIMAGPMVKSPKTFNTLASHLDLAPSLIGSLEKRYGLDIPGKAAWLGRALTSKGRQEAVKTIPLSGPGARLTDFVAGDYALVQGRPYHIGEDFELESGIPEHIGDSLHSAFSRFKAVNRHVTRDNSLIPEQALLYKPLVPPIENMDLAWIHSVFPGTDFDRAYELARELALQGNRERAAQLCRFILARVPGHVDTEILLGRIKAWNGDYEGAAGLLEQVVQKYPLYEDGYSALMDVYHWGGEHEKALFLVPSIETHLKGSEVLENKVKRAMGNHPAEPEHTGEREPMAANEWGS</sequence>
<reference evidence="9 10" key="1">
    <citation type="submission" date="2022-06" db="EMBL/GenBank/DDBJ databases">
        <authorList>
            <person name="Xuan X."/>
        </authorList>
    </citation>
    <scope>NUCLEOTIDE SEQUENCE [LARGE SCALE GENOMIC DNA]</scope>
    <source>
        <strain evidence="9 10">2V75</strain>
    </source>
</reference>
<keyword evidence="10" id="KW-1185">Reference proteome</keyword>
<feature type="transmembrane region" description="Helical" evidence="7">
    <location>
        <begin position="159"/>
        <end position="177"/>
    </location>
</feature>
<feature type="compositionally biased region" description="Basic and acidic residues" evidence="6">
    <location>
        <begin position="767"/>
        <end position="777"/>
    </location>
</feature>
<comment type="subcellular location">
    <subcellularLocation>
        <location evidence="1">Cell membrane</location>
        <topology evidence="1">Multi-pass membrane protein</topology>
    </subcellularLocation>
</comment>
<protein>
    <submittedName>
        <fullName evidence="9">Sulfatase-like hydrolase/transferase</fullName>
    </submittedName>
</protein>
<dbReference type="SUPFAM" id="SSF48452">
    <property type="entry name" value="TPR-like"/>
    <property type="match status" value="1"/>
</dbReference>
<keyword evidence="4 7" id="KW-1133">Transmembrane helix</keyword>